<feature type="transmembrane region" description="Helical" evidence="6">
    <location>
        <begin position="458"/>
        <end position="477"/>
    </location>
</feature>
<feature type="domain" description="Ion transport" evidence="7">
    <location>
        <begin position="115"/>
        <end position="337"/>
    </location>
</feature>
<dbReference type="Proteomes" id="UP000594262">
    <property type="component" value="Unplaced"/>
</dbReference>
<dbReference type="InterPro" id="IPR027359">
    <property type="entry name" value="Volt_channel_dom_sf"/>
</dbReference>
<feature type="transmembrane region" description="Helical" evidence="6">
    <location>
        <begin position="483"/>
        <end position="500"/>
    </location>
</feature>
<evidence type="ECO:0000256" key="1">
    <source>
        <dbReference type="ARBA" id="ARBA00004141"/>
    </source>
</evidence>
<evidence type="ECO:0000256" key="2">
    <source>
        <dbReference type="ARBA" id="ARBA00022692"/>
    </source>
</evidence>
<dbReference type="Gene3D" id="1.20.120.350">
    <property type="entry name" value="Voltage-gated potassium channels. Chain C"/>
    <property type="match status" value="1"/>
</dbReference>
<feature type="transmembrane region" description="Helical" evidence="6">
    <location>
        <begin position="512"/>
        <end position="533"/>
    </location>
</feature>
<evidence type="ECO:0000259" key="7">
    <source>
        <dbReference type="Pfam" id="PF00520"/>
    </source>
</evidence>
<feature type="transmembrane region" description="Helical" evidence="6">
    <location>
        <begin position="676"/>
        <end position="698"/>
    </location>
</feature>
<protein>
    <recommendedName>
        <fullName evidence="7">Ion transport domain-containing protein</fullName>
    </recommendedName>
</protein>
<dbReference type="PANTHER" id="PTHR46726">
    <property type="entry name" value="TWO PORE CHANNEL 3"/>
    <property type="match status" value="1"/>
</dbReference>
<evidence type="ECO:0000256" key="5">
    <source>
        <dbReference type="SAM" id="MobiDB-lite"/>
    </source>
</evidence>
<evidence type="ECO:0000313" key="9">
    <source>
        <dbReference type="Proteomes" id="UP000594262"/>
    </source>
</evidence>
<feature type="region of interest" description="Disordered" evidence="5">
    <location>
        <begin position="29"/>
        <end position="48"/>
    </location>
</feature>
<dbReference type="SUPFAM" id="SSF81324">
    <property type="entry name" value="Voltage-gated potassium channels"/>
    <property type="match status" value="2"/>
</dbReference>
<proteinExistence type="predicted"/>
<dbReference type="InterPro" id="IPR011992">
    <property type="entry name" value="EF-hand-dom_pair"/>
</dbReference>
<keyword evidence="9" id="KW-1185">Reference proteome</keyword>
<feature type="transmembrane region" description="Helical" evidence="6">
    <location>
        <begin position="308"/>
        <end position="333"/>
    </location>
</feature>
<dbReference type="InterPro" id="IPR005821">
    <property type="entry name" value="Ion_trans_dom"/>
</dbReference>
<keyword evidence="2 6" id="KW-0812">Transmembrane</keyword>
<dbReference type="SUPFAM" id="SSF47473">
    <property type="entry name" value="EF-hand"/>
    <property type="match status" value="1"/>
</dbReference>
<sequence length="843" mass="99159">MDFITEQDADNQNSLMNFSSSRLNIVADSDEEDHHHQQSPGEEMENMNENHYTDDSLIRIERFESDKESKDFMLLLATTYINEARHGRNGYFIPEPKQLRIYSWYNHRGYRLGLFIILLLNLSLVLFEQPAVHGFALPYWATMSMELICITIYCLRLAQAWKFMPLKRHWKDRKIIIVLLCILITLVDMAVFIILYQMKITTFNIRWSRILRPAFIVNFSESRQVRRTVRNIRRTLPEISSVLVLFLLVITLYALLGVKLFENRGIVNIATGKPFFTNFWDAYFDLYVLTTTANNPDIMIPAYNRSNWYSLFFIIFTIICMYIFVSIFLAVVYKNYRTHLKNEVKTVVYRKRRNMKSAFDQVKVKKGGKWVVTFQRWKQLIHYMKPTMSPVQVILFWRVLDENDQGFIEFKQFLHISDLLHVKMDTISSRGHLFERTLSSFYFSKVSTFIRDCVNHKLFVIFFDLVIIVNAFCIALNLESTDMIFIVLFNIEILLKLYTVGPSEFASKFWNIFDTLVIEAATLVYILEAIFQVLRYSQFILDFLLILRVIRLFKIIGNIKRFRVIINTIMEIGPAILTYGGIMFVLYYVYAIIGMELFHARVQDYGNVDFNNLTDMQRWCGTTKLNGSEFSRLFYCEKNFNNIIKSYMVLFDLTVVNQWHVITDGFVRVTHKAARFYFFSFHMLCVIVVLNIFVAFILEAFMLQYSLSKGNFEAAFEKKIQEKGRASSSMQGTGQENHQNTEDCDIISNPLATSNSLQRLDLNFSINEYMTQSGMKFRLRKTRTKKAELLLQQMFEDELDEKDLGPDLLDDENELDDVIERQNEEEADVRSPRKLTLNTIALI</sequence>
<feature type="transmembrane region" description="Helical" evidence="6">
    <location>
        <begin position="175"/>
        <end position="197"/>
    </location>
</feature>
<dbReference type="AlphaFoldDB" id="A0A7M5VDW6"/>
<feature type="transmembrane region" description="Helical" evidence="6">
    <location>
        <begin position="241"/>
        <end position="261"/>
    </location>
</feature>
<evidence type="ECO:0000313" key="8">
    <source>
        <dbReference type="EnsemblMetazoa" id="CLYHEMP008210.1"/>
    </source>
</evidence>
<feature type="domain" description="Ion transport" evidence="7">
    <location>
        <begin position="457"/>
        <end position="706"/>
    </location>
</feature>
<dbReference type="GO" id="GO:0005216">
    <property type="term" value="F:monoatomic ion channel activity"/>
    <property type="evidence" value="ECO:0007669"/>
    <property type="project" value="InterPro"/>
</dbReference>
<feature type="transmembrane region" description="Helical" evidence="6">
    <location>
        <begin position="569"/>
        <end position="590"/>
    </location>
</feature>
<dbReference type="EnsemblMetazoa" id="CLYHEMT008210.1">
    <property type="protein sequence ID" value="CLYHEMP008210.1"/>
    <property type="gene ID" value="CLYHEMG008210"/>
</dbReference>
<evidence type="ECO:0000256" key="4">
    <source>
        <dbReference type="ARBA" id="ARBA00023136"/>
    </source>
</evidence>
<feature type="transmembrane region" description="Helical" evidence="6">
    <location>
        <begin position="109"/>
        <end position="127"/>
    </location>
</feature>
<dbReference type="Pfam" id="PF00520">
    <property type="entry name" value="Ion_trans"/>
    <property type="match status" value="2"/>
</dbReference>
<comment type="subcellular location">
    <subcellularLocation>
        <location evidence="1">Membrane</location>
        <topology evidence="1">Multi-pass membrane protein</topology>
    </subcellularLocation>
</comment>
<keyword evidence="4 6" id="KW-0472">Membrane</keyword>
<evidence type="ECO:0000256" key="6">
    <source>
        <dbReference type="SAM" id="Phobius"/>
    </source>
</evidence>
<keyword evidence="3 6" id="KW-1133">Transmembrane helix</keyword>
<dbReference type="PANTHER" id="PTHR46726:SF1">
    <property type="entry name" value="TWO-PORE CALCIUM CHANNEL 3"/>
    <property type="match status" value="1"/>
</dbReference>
<dbReference type="GO" id="GO:0016020">
    <property type="term" value="C:membrane"/>
    <property type="evidence" value="ECO:0007669"/>
    <property type="project" value="UniProtKB-SubCell"/>
</dbReference>
<organism evidence="8 9">
    <name type="scientific">Clytia hemisphaerica</name>
    <dbReference type="NCBI Taxonomy" id="252671"/>
    <lineage>
        <taxon>Eukaryota</taxon>
        <taxon>Metazoa</taxon>
        <taxon>Cnidaria</taxon>
        <taxon>Hydrozoa</taxon>
        <taxon>Hydroidolina</taxon>
        <taxon>Leptothecata</taxon>
        <taxon>Obeliida</taxon>
        <taxon>Clytiidae</taxon>
        <taxon>Clytia</taxon>
    </lineage>
</organism>
<accession>A0A7M5VDW6</accession>
<dbReference type="Gene3D" id="1.10.287.70">
    <property type="match status" value="2"/>
</dbReference>
<dbReference type="RefSeq" id="XP_066926894.1">
    <property type="nucleotide sequence ID" value="XM_067070793.1"/>
</dbReference>
<dbReference type="OrthoDB" id="10068803at2759"/>
<dbReference type="GeneID" id="136814272"/>
<feature type="transmembrane region" description="Helical" evidence="6">
    <location>
        <begin position="139"/>
        <end position="155"/>
    </location>
</feature>
<reference evidence="8" key="1">
    <citation type="submission" date="2021-01" db="UniProtKB">
        <authorList>
            <consortium name="EnsemblMetazoa"/>
        </authorList>
    </citation>
    <scope>IDENTIFICATION</scope>
</reference>
<name>A0A7M5VDW6_9CNID</name>
<evidence type="ECO:0000256" key="3">
    <source>
        <dbReference type="ARBA" id="ARBA00022989"/>
    </source>
</evidence>